<feature type="transmembrane region" description="Helical" evidence="2">
    <location>
        <begin position="12"/>
        <end position="29"/>
    </location>
</feature>
<keyword evidence="2" id="KW-0472">Membrane</keyword>
<protein>
    <recommendedName>
        <fullName evidence="5">LapA family protein</fullName>
    </recommendedName>
</protein>
<dbReference type="AlphaFoldDB" id="A0A9E2SB31"/>
<dbReference type="Proteomes" id="UP000812270">
    <property type="component" value="Unassembled WGS sequence"/>
</dbReference>
<gene>
    <name evidence="3" type="ORF">KTO63_13220</name>
</gene>
<keyword evidence="2" id="KW-0812">Transmembrane</keyword>
<evidence type="ECO:0000313" key="4">
    <source>
        <dbReference type="Proteomes" id="UP000812270"/>
    </source>
</evidence>
<keyword evidence="2" id="KW-1133">Transmembrane helix</keyword>
<accession>A0A9E2SB31</accession>
<dbReference type="EMBL" id="JAHSPG010000009">
    <property type="protein sequence ID" value="MBV4358119.1"/>
    <property type="molecule type" value="Genomic_DNA"/>
</dbReference>
<name>A0A9E2SB31_9BACT</name>
<feature type="region of interest" description="Disordered" evidence="1">
    <location>
        <begin position="79"/>
        <end position="103"/>
    </location>
</feature>
<reference evidence="3" key="1">
    <citation type="submission" date="2021-06" db="EMBL/GenBank/DDBJ databases">
        <authorList>
            <person name="Huq M.A."/>
        </authorList>
    </citation>
    <scope>NUCLEOTIDE SEQUENCE</scope>
    <source>
        <strain evidence="3">MAH-26</strain>
    </source>
</reference>
<keyword evidence="4" id="KW-1185">Reference proteome</keyword>
<comment type="caution">
    <text evidence="3">The sequence shown here is derived from an EMBL/GenBank/DDBJ whole genome shotgun (WGS) entry which is preliminary data.</text>
</comment>
<evidence type="ECO:0000256" key="2">
    <source>
        <dbReference type="SAM" id="Phobius"/>
    </source>
</evidence>
<evidence type="ECO:0000256" key="1">
    <source>
        <dbReference type="SAM" id="MobiDB-lite"/>
    </source>
</evidence>
<dbReference type="RefSeq" id="WP_217791801.1">
    <property type="nucleotide sequence ID" value="NZ_JAHSPG010000009.1"/>
</dbReference>
<proteinExistence type="predicted"/>
<evidence type="ECO:0000313" key="3">
    <source>
        <dbReference type="EMBL" id="MBV4358119.1"/>
    </source>
</evidence>
<evidence type="ECO:0008006" key="5">
    <source>
        <dbReference type="Google" id="ProtNLM"/>
    </source>
</evidence>
<organism evidence="3 4">
    <name type="scientific">Pinibacter aurantiacus</name>
    <dbReference type="NCBI Taxonomy" id="2851599"/>
    <lineage>
        <taxon>Bacteria</taxon>
        <taxon>Pseudomonadati</taxon>
        <taxon>Bacteroidota</taxon>
        <taxon>Chitinophagia</taxon>
        <taxon>Chitinophagales</taxon>
        <taxon>Chitinophagaceae</taxon>
        <taxon>Pinibacter</taxon>
    </lineage>
</organism>
<sequence>MLAIIIKLDLVWVIAGVIILPAIGFMFRLSKKSLERKRIELLEREMVESHAEILELQEKIATIQAAASSATDAPVVSLKESSTSKKYPPKDSGNTGGALKSLL</sequence>